<keyword evidence="1" id="KW-1133">Transmembrane helix</keyword>
<name>A0A0R3TQH9_RODNA</name>
<evidence type="ECO:0000313" key="2">
    <source>
        <dbReference type="EMBL" id="VDO06470.1"/>
    </source>
</evidence>
<proteinExistence type="predicted"/>
<evidence type="ECO:0000313" key="3">
    <source>
        <dbReference type="Proteomes" id="UP000278807"/>
    </source>
</evidence>
<accession>A0A0R3TQH9</accession>
<dbReference type="Proteomes" id="UP000278807">
    <property type="component" value="Unassembled WGS sequence"/>
</dbReference>
<reference evidence="2 3" key="2">
    <citation type="submission" date="2018-11" db="EMBL/GenBank/DDBJ databases">
        <authorList>
            <consortium name="Pathogen Informatics"/>
        </authorList>
    </citation>
    <scope>NUCLEOTIDE SEQUENCE [LARGE SCALE GENOMIC DNA]</scope>
</reference>
<organism evidence="4">
    <name type="scientific">Rodentolepis nana</name>
    <name type="common">Dwarf tapeworm</name>
    <name type="synonym">Hymenolepis nana</name>
    <dbReference type="NCBI Taxonomy" id="102285"/>
    <lineage>
        <taxon>Eukaryota</taxon>
        <taxon>Metazoa</taxon>
        <taxon>Spiralia</taxon>
        <taxon>Lophotrochozoa</taxon>
        <taxon>Platyhelminthes</taxon>
        <taxon>Cestoda</taxon>
        <taxon>Eucestoda</taxon>
        <taxon>Cyclophyllidea</taxon>
        <taxon>Hymenolepididae</taxon>
        <taxon>Rodentolepis</taxon>
    </lineage>
</organism>
<evidence type="ECO:0000313" key="4">
    <source>
        <dbReference type="WBParaSite" id="HNAJ_0000980301-mRNA-1"/>
    </source>
</evidence>
<dbReference type="WBParaSite" id="HNAJ_0000980301-mRNA-1">
    <property type="protein sequence ID" value="HNAJ_0000980301-mRNA-1"/>
    <property type="gene ID" value="HNAJ_0000980301"/>
</dbReference>
<dbReference type="AlphaFoldDB" id="A0A0R3TQH9"/>
<keyword evidence="1" id="KW-0812">Transmembrane</keyword>
<protein>
    <submittedName>
        <fullName evidence="4">Transmembrane protein</fullName>
    </submittedName>
</protein>
<evidence type="ECO:0000256" key="1">
    <source>
        <dbReference type="SAM" id="Phobius"/>
    </source>
</evidence>
<keyword evidence="3" id="KW-1185">Reference proteome</keyword>
<keyword evidence="1" id="KW-0472">Membrane</keyword>
<dbReference type="EMBL" id="UZAE01012752">
    <property type="protein sequence ID" value="VDO06470.1"/>
    <property type="molecule type" value="Genomic_DNA"/>
</dbReference>
<gene>
    <name evidence="2" type="ORF">HNAJ_LOCUS9798</name>
</gene>
<feature type="transmembrane region" description="Helical" evidence="1">
    <location>
        <begin position="12"/>
        <end position="39"/>
    </location>
</feature>
<reference evidence="4" key="1">
    <citation type="submission" date="2017-02" db="UniProtKB">
        <authorList>
            <consortium name="WormBaseParasite"/>
        </authorList>
    </citation>
    <scope>IDENTIFICATION</scope>
</reference>
<sequence length="55" mass="6430">MKIVPQCTDVIYDILLVLTFVKLTSAVIFVSYVCFWLQIITFHSWLFDFNNGRVA</sequence>